<name>A0A5B8KYD9_9HYPH</name>
<dbReference type="EMBL" id="CP042301">
    <property type="protein sequence ID" value="QDZ00737.1"/>
    <property type="molecule type" value="Genomic_DNA"/>
</dbReference>
<feature type="transmembrane region" description="Helical" evidence="1">
    <location>
        <begin position="44"/>
        <end position="67"/>
    </location>
</feature>
<protein>
    <submittedName>
        <fullName evidence="2">DUF2306 domain-containing protein</fullName>
    </submittedName>
</protein>
<dbReference type="RefSeq" id="WP_146299383.1">
    <property type="nucleotide sequence ID" value="NZ_CP042301.2"/>
</dbReference>
<feature type="transmembrane region" description="Helical" evidence="1">
    <location>
        <begin position="12"/>
        <end position="32"/>
    </location>
</feature>
<dbReference type="Proteomes" id="UP000321389">
    <property type="component" value="Chromosome"/>
</dbReference>
<evidence type="ECO:0000313" key="3">
    <source>
        <dbReference type="Proteomes" id="UP000321389"/>
    </source>
</evidence>
<dbReference type="OrthoDB" id="9815686at2"/>
<proteinExistence type="predicted"/>
<keyword evidence="1" id="KW-0472">Membrane</keyword>
<feature type="transmembrane region" description="Helical" evidence="1">
    <location>
        <begin position="73"/>
        <end position="91"/>
    </location>
</feature>
<gene>
    <name evidence="2" type="ORF">FQ775_10260</name>
</gene>
<evidence type="ECO:0000256" key="1">
    <source>
        <dbReference type="SAM" id="Phobius"/>
    </source>
</evidence>
<feature type="transmembrane region" description="Helical" evidence="1">
    <location>
        <begin position="103"/>
        <end position="124"/>
    </location>
</feature>
<accession>A0A5B8KYD9</accession>
<sequence>MTFEPLFHASPAIQIHALAAILAFLLGGLVLFRRKGDRLHRIGGRAWVALMLVVAVSSFFIHTIRIWGPWSPIHIVSVVTLYSLAQGVWLARRRLITAHQRTMQSTYVGALIVAGTFTFLPGRIMYEVFFEGSSPMTGIAVLATILAGGGAIAWRGMGGRAPRSNDKAATPDQA</sequence>
<dbReference type="InterPro" id="IPR018750">
    <property type="entry name" value="DUF2306_membrane"/>
</dbReference>
<organism evidence="2 3">
    <name type="scientific">Nitratireductor mangrovi</name>
    <dbReference type="NCBI Taxonomy" id="2599600"/>
    <lineage>
        <taxon>Bacteria</taxon>
        <taxon>Pseudomonadati</taxon>
        <taxon>Pseudomonadota</taxon>
        <taxon>Alphaproteobacteria</taxon>
        <taxon>Hyphomicrobiales</taxon>
        <taxon>Phyllobacteriaceae</taxon>
        <taxon>Nitratireductor</taxon>
    </lineage>
</organism>
<dbReference type="Pfam" id="PF10067">
    <property type="entry name" value="DUF2306"/>
    <property type="match status" value="1"/>
</dbReference>
<dbReference type="KEGG" id="niy:FQ775_10260"/>
<feature type="transmembrane region" description="Helical" evidence="1">
    <location>
        <begin position="136"/>
        <end position="154"/>
    </location>
</feature>
<keyword evidence="3" id="KW-1185">Reference proteome</keyword>
<keyword evidence="1" id="KW-0812">Transmembrane</keyword>
<dbReference type="AlphaFoldDB" id="A0A5B8KYD9"/>
<evidence type="ECO:0000313" key="2">
    <source>
        <dbReference type="EMBL" id="QDZ00737.1"/>
    </source>
</evidence>
<keyword evidence="1" id="KW-1133">Transmembrane helix</keyword>
<reference evidence="2" key="1">
    <citation type="submission" date="2020-04" db="EMBL/GenBank/DDBJ databases">
        <title>Nitratireductor sp. nov. isolated from mangrove soil.</title>
        <authorList>
            <person name="Ye Y."/>
        </authorList>
    </citation>
    <scope>NUCLEOTIDE SEQUENCE</scope>
    <source>
        <strain evidence="2">SY7</strain>
    </source>
</reference>